<proteinExistence type="inferred from homology"/>
<keyword evidence="3" id="KW-0805">Transcription regulation</keyword>
<dbReference type="Gene3D" id="1.10.10.10">
    <property type="entry name" value="Winged helix-like DNA-binding domain superfamily/Winged helix DNA-binding domain"/>
    <property type="match status" value="1"/>
</dbReference>
<dbReference type="InterPro" id="IPR015421">
    <property type="entry name" value="PyrdxlP-dep_Trfase_major"/>
</dbReference>
<dbReference type="CDD" id="cd07377">
    <property type="entry name" value="WHTH_GntR"/>
    <property type="match status" value="1"/>
</dbReference>
<evidence type="ECO:0000313" key="7">
    <source>
        <dbReference type="EMBL" id="AQT04876.1"/>
    </source>
</evidence>
<dbReference type="PANTHER" id="PTHR46577">
    <property type="entry name" value="HTH-TYPE TRANSCRIPTIONAL REGULATORY PROTEIN GABR"/>
    <property type="match status" value="1"/>
</dbReference>
<dbReference type="InterPro" id="IPR051446">
    <property type="entry name" value="HTH_trans_reg/aminotransferase"/>
</dbReference>
<dbReference type="PANTHER" id="PTHR46577:SF2">
    <property type="entry name" value="TRANSCRIPTIONAL REGULATORY PROTEIN"/>
    <property type="match status" value="1"/>
</dbReference>
<dbReference type="SMART" id="SM00345">
    <property type="entry name" value="HTH_GNTR"/>
    <property type="match status" value="1"/>
</dbReference>
<dbReference type="Pfam" id="PF00392">
    <property type="entry name" value="GntR"/>
    <property type="match status" value="1"/>
</dbReference>
<evidence type="ECO:0000256" key="3">
    <source>
        <dbReference type="ARBA" id="ARBA00023015"/>
    </source>
</evidence>
<dbReference type="Gene3D" id="3.90.1150.10">
    <property type="entry name" value="Aspartate Aminotransferase, domain 1"/>
    <property type="match status" value="1"/>
</dbReference>
<dbReference type="RefSeq" id="WP_077930713.1">
    <property type="nucleotide sequence ID" value="NZ_CP014687.1"/>
</dbReference>
<protein>
    <submittedName>
        <fullName evidence="7">GntR family transcriptional regulator</fullName>
    </submittedName>
</protein>
<feature type="domain" description="HTH gntR-type" evidence="6">
    <location>
        <begin position="23"/>
        <end position="91"/>
    </location>
</feature>
<dbReference type="EMBL" id="CP014687">
    <property type="protein sequence ID" value="AQT04876.1"/>
    <property type="molecule type" value="Genomic_DNA"/>
</dbReference>
<dbReference type="InterPro" id="IPR000524">
    <property type="entry name" value="Tscrpt_reg_HTH_GntR"/>
</dbReference>
<dbReference type="PRINTS" id="PR00035">
    <property type="entry name" value="HTHGNTR"/>
</dbReference>
<sequence length="481" mass="51992">MPVSKRGTAALIPHWRPVRGSETTLVVQLEQELTSRIADHLLRAGSRLPSVRRMAESAGVSRFTVLEAYDRLVSKGLIEPRQGAGYFVKAAVPLPPLVDAAVAPSALPSQLDVAWLLRGMFPEAAPVEISAAAGLLPEEWMNTEMVHTAIRAAGRGAGVACLGYGHPRGYAPLREQLAVQLQSQGIAAQRDQTLMLTAGVTHALDLLFRLLLQPGDTVMVEDPGWFLIFGRLAACGVRIVGVPRGPDGPDLDVMDHLAAAHKPKLFLINSAVHNPTGQTLSAAAAHDVLRLAEKHDFLIIEDDTYADFHPGIPVRLASLDRLKRVILVGGYAKTLAAGLRVGFLAAAPELILRLTDLKLLAGLTTSVLGECVVHRLLQEGQYRRQVARLRQRVDQARERCIERMIACGLTVPHLPHAGIFVWADCGRNSEVLARQAAEMGVLLAPGVLFSPVQAPSPCIRLTVSMADHPKFWSVLQKLLSA</sequence>
<reference evidence="7 8" key="1">
    <citation type="submission" date="2016-03" db="EMBL/GenBank/DDBJ databases">
        <title>Acetic acid bacteria sequencing.</title>
        <authorList>
            <person name="Brandt J."/>
            <person name="Jakob F."/>
            <person name="Vogel R.F."/>
        </authorList>
    </citation>
    <scope>NUCLEOTIDE SEQUENCE [LARGE SCALE GENOMIC DNA]</scope>
    <source>
        <strain evidence="7 8">TMW2.1084</strain>
    </source>
</reference>
<dbReference type="STRING" id="1076596.A0U91_08010"/>
<evidence type="ECO:0000313" key="8">
    <source>
        <dbReference type="Proteomes" id="UP000189055"/>
    </source>
</evidence>
<dbReference type="GO" id="GO:0003677">
    <property type="term" value="F:DNA binding"/>
    <property type="evidence" value="ECO:0007669"/>
    <property type="project" value="UniProtKB-KW"/>
</dbReference>
<dbReference type="InterPro" id="IPR036388">
    <property type="entry name" value="WH-like_DNA-bd_sf"/>
</dbReference>
<evidence type="ECO:0000256" key="2">
    <source>
        <dbReference type="ARBA" id="ARBA00022898"/>
    </source>
</evidence>
<dbReference type="GO" id="GO:0030170">
    <property type="term" value="F:pyridoxal phosphate binding"/>
    <property type="evidence" value="ECO:0007669"/>
    <property type="project" value="InterPro"/>
</dbReference>
<comment type="similarity">
    <text evidence="1">In the C-terminal section; belongs to the class-I pyridoxal-phosphate-dependent aminotransferase family.</text>
</comment>
<dbReference type="Pfam" id="PF00155">
    <property type="entry name" value="Aminotran_1_2"/>
    <property type="match status" value="1"/>
</dbReference>
<organism evidence="7 8">
    <name type="scientific">Acetobacter persici</name>
    <dbReference type="NCBI Taxonomy" id="1076596"/>
    <lineage>
        <taxon>Bacteria</taxon>
        <taxon>Pseudomonadati</taxon>
        <taxon>Pseudomonadota</taxon>
        <taxon>Alphaproteobacteria</taxon>
        <taxon>Acetobacterales</taxon>
        <taxon>Acetobacteraceae</taxon>
        <taxon>Acetobacter</taxon>
    </lineage>
</organism>
<name>A0A1U9LEJ1_9PROT</name>
<dbReference type="InterPro" id="IPR015422">
    <property type="entry name" value="PyrdxlP-dep_Trfase_small"/>
</dbReference>
<dbReference type="Proteomes" id="UP000189055">
    <property type="component" value="Chromosome"/>
</dbReference>
<evidence type="ECO:0000256" key="1">
    <source>
        <dbReference type="ARBA" id="ARBA00005384"/>
    </source>
</evidence>
<dbReference type="KEGG" id="aper:A0U91_08010"/>
<gene>
    <name evidence="7" type="ORF">A0U91_08010</name>
</gene>
<evidence type="ECO:0000256" key="4">
    <source>
        <dbReference type="ARBA" id="ARBA00023125"/>
    </source>
</evidence>
<dbReference type="InterPro" id="IPR015424">
    <property type="entry name" value="PyrdxlP-dep_Trfase"/>
</dbReference>
<dbReference type="SUPFAM" id="SSF46785">
    <property type="entry name" value="Winged helix' DNA-binding domain"/>
    <property type="match status" value="1"/>
</dbReference>
<dbReference type="AlphaFoldDB" id="A0A1U9LEJ1"/>
<keyword evidence="2" id="KW-0663">Pyridoxal phosphate</keyword>
<dbReference type="GO" id="GO:0003700">
    <property type="term" value="F:DNA-binding transcription factor activity"/>
    <property type="evidence" value="ECO:0007669"/>
    <property type="project" value="InterPro"/>
</dbReference>
<dbReference type="Gene3D" id="3.40.640.10">
    <property type="entry name" value="Type I PLP-dependent aspartate aminotransferase-like (Major domain)"/>
    <property type="match status" value="1"/>
</dbReference>
<dbReference type="CDD" id="cd00609">
    <property type="entry name" value="AAT_like"/>
    <property type="match status" value="1"/>
</dbReference>
<keyword evidence="4" id="KW-0238">DNA-binding</keyword>
<dbReference type="PROSITE" id="PS50949">
    <property type="entry name" value="HTH_GNTR"/>
    <property type="match status" value="1"/>
</dbReference>
<accession>A0A1U9LEJ1</accession>
<dbReference type="SUPFAM" id="SSF53383">
    <property type="entry name" value="PLP-dependent transferases"/>
    <property type="match status" value="1"/>
</dbReference>
<keyword evidence="5" id="KW-0804">Transcription</keyword>
<evidence type="ECO:0000256" key="5">
    <source>
        <dbReference type="ARBA" id="ARBA00023163"/>
    </source>
</evidence>
<dbReference type="InterPro" id="IPR036390">
    <property type="entry name" value="WH_DNA-bd_sf"/>
</dbReference>
<dbReference type="InterPro" id="IPR004839">
    <property type="entry name" value="Aminotransferase_I/II_large"/>
</dbReference>
<evidence type="ECO:0000259" key="6">
    <source>
        <dbReference type="PROSITE" id="PS50949"/>
    </source>
</evidence>